<feature type="coiled-coil region" evidence="1">
    <location>
        <begin position="20"/>
        <end position="93"/>
    </location>
</feature>
<name>A0ABU6TE21_9FABA</name>
<protein>
    <submittedName>
        <fullName evidence="2">Uncharacterized protein</fullName>
    </submittedName>
</protein>
<evidence type="ECO:0000313" key="3">
    <source>
        <dbReference type="Proteomes" id="UP001341840"/>
    </source>
</evidence>
<evidence type="ECO:0000256" key="1">
    <source>
        <dbReference type="SAM" id="Coils"/>
    </source>
</evidence>
<gene>
    <name evidence="2" type="ORF">PIB30_037843</name>
</gene>
<evidence type="ECO:0000313" key="2">
    <source>
        <dbReference type="EMBL" id="MED6146774.1"/>
    </source>
</evidence>
<comment type="caution">
    <text evidence="2">The sequence shown here is derived from an EMBL/GenBank/DDBJ whole genome shotgun (WGS) entry which is preliminary data.</text>
</comment>
<sequence>MLNLQKVVVEEEKAEAVRAKFKAEEDLNSVEAKLELLEKEKDEEIKRLKRWEMELALETERLCGLLAEENVRADLIEASMSELQKKNEELAGDAKVVVSATEFAHKAQFAILVPDFDSSQIGFFKGIVDGKTFRRFESRLVLAVSSETG</sequence>
<organism evidence="2 3">
    <name type="scientific">Stylosanthes scabra</name>
    <dbReference type="NCBI Taxonomy" id="79078"/>
    <lineage>
        <taxon>Eukaryota</taxon>
        <taxon>Viridiplantae</taxon>
        <taxon>Streptophyta</taxon>
        <taxon>Embryophyta</taxon>
        <taxon>Tracheophyta</taxon>
        <taxon>Spermatophyta</taxon>
        <taxon>Magnoliopsida</taxon>
        <taxon>eudicotyledons</taxon>
        <taxon>Gunneridae</taxon>
        <taxon>Pentapetalae</taxon>
        <taxon>rosids</taxon>
        <taxon>fabids</taxon>
        <taxon>Fabales</taxon>
        <taxon>Fabaceae</taxon>
        <taxon>Papilionoideae</taxon>
        <taxon>50 kb inversion clade</taxon>
        <taxon>dalbergioids sensu lato</taxon>
        <taxon>Dalbergieae</taxon>
        <taxon>Pterocarpus clade</taxon>
        <taxon>Stylosanthes</taxon>
    </lineage>
</organism>
<keyword evidence="1" id="KW-0175">Coiled coil</keyword>
<keyword evidence="3" id="KW-1185">Reference proteome</keyword>
<accession>A0ABU6TE21</accession>
<reference evidence="2 3" key="1">
    <citation type="journal article" date="2023" name="Plants (Basel)">
        <title>Bridging the Gap: Combining Genomics and Transcriptomics Approaches to Understand Stylosanthes scabra, an Orphan Legume from the Brazilian Caatinga.</title>
        <authorList>
            <person name="Ferreira-Neto J.R.C."/>
            <person name="da Silva M.D."/>
            <person name="Binneck E."/>
            <person name="de Melo N.F."/>
            <person name="da Silva R.H."/>
            <person name="de Melo A.L.T.M."/>
            <person name="Pandolfi V."/>
            <person name="Bustamante F.O."/>
            <person name="Brasileiro-Vidal A.C."/>
            <person name="Benko-Iseppon A.M."/>
        </authorList>
    </citation>
    <scope>NUCLEOTIDE SEQUENCE [LARGE SCALE GENOMIC DNA]</scope>
    <source>
        <tissue evidence="2">Leaves</tissue>
    </source>
</reference>
<dbReference type="EMBL" id="JASCZI010090813">
    <property type="protein sequence ID" value="MED6146774.1"/>
    <property type="molecule type" value="Genomic_DNA"/>
</dbReference>
<proteinExistence type="predicted"/>
<dbReference type="Proteomes" id="UP001341840">
    <property type="component" value="Unassembled WGS sequence"/>
</dbReference>